<sequence length="265" mass="29071">MLIISDAQEAKESLEEMLVGGKFGAASNKVVIEEFLDGIEMSVFVLTDGDSYKILPTAKDYKRIGEGDTGLNTGGMGAVSPVPFADDVLMQKIEQKVVIPTVEGFKKENLVYKGFVFIGLMIVDQEPLVIEYNVRMGDPETESVLPRISSDLLSHLNAFATTSLDQENLVIDERSATTVMCVAGGYPEAYDKGMEITGLDEVVDSIVFHAGTTVKDGKVVTNGGRVMTVTSYGTDFNEALKKSYQNVDKLHFDRMYYRTDIGFDL</sequence>
<dbReference type="EMBL" id="BBLG01000001">
    <property type="protein sequence ID" value="GAK74813.1"/>
    <property type="molecule type" value="Genomic_DNA"/>
</dbReference>
<evidence type="ECO:0000313" key="15">
    <source>
        <dbReference type="Proteomes" id="UP000029647"/>
    </source>
</evidence>
<dbReference type="InterPro" id="IPR037123">
    <property type="entry name" value="PRibGlycinamide_synth_C_sf"/>
</dbReference>
<reference evidence="14 15" key="1">
    <citation type="journal article" date="2014" name="Genome Announc.">
        <title>Draft Genome Sequences of Marine Flavobacterium Nonlabens Strains NR17, NR24, NR27, NR32, NR33, and Ara13.</title>
        <authorList>
            <person name="Nakanishi M."/>
            <person name="Meirelles P."/>
            <person name="Suzuki R."/>
            <person name="Takatani N."/>
            <person name="Mino S."/>
            <person name="Suda W."/>
            <person name="Oshima K."/>
            <person name="Hattori M."/>
            <person name="Ohkuma M."/>
            <person name="Hosokawa M."/>
            <person name="Miyashita K."/>
            <person name="Thompson F.L."/>
            <person name="Niwa A."/>
            <person name="Sawabe T."/>
            <person name="Sawabe T."/>
        </authorList>
    </citation>
    <scope>NUCLEOTIDE SEQUENCE [LARGE SCALE GENOMIC DNA]</scope>
    <source>
        <strain evidence="13">JCM 19275</strain>
        <strain evidence="12">JCM 19296</strain>
        <strain evidence="15">JCM19275</strain>
        <strain evidence="14">JCM19296</strain>
    </source>
</reference>
<protein>
    <recommendedName>
        <fullName evidence="2">phosphoribosylamine--glycine ligase</fullName>
        <ecNumber evidence="2">6.3.4.13</ecNumber>
    </recommendedName>
    <alternativeName>
        <fullName evidence="8">Glycinamide ribonucleotide synthetase</fullName>
    </alternativeName>
    <alternativeName>
        <fullName evidence="9">Phosphoribosylglycinamide synthetase</fullName>
    </alternativeName>
</protein>
<evidence type="ECO:0000313" key="13">
    <source>
        <dbReference type="EMBL" id="GAL73982.1"/>
    </source>
</evidence>
<evidence type="ECO:0000256" key="5">
    <source>
        <dbReference type="ARBA" id="ARBA00022755"/>
    </source>
</evidence>
<dbReference type="InterPro" id="IPR011054">
    <property type="entry name" value="Rudment_hybrid_motif"/>
</dbReference>
<evidence type="ECO:0000256" key="1">
    <source>
        <dbReference type="ARBA" id="ARBA00005174"/>
    </source>
</evidence>
<dbReference type="GO" id="GO:0006189">
    <property type="term" value="P:'de novo' IMP biosynthetic process"/>
    <property type="evidence" value="ECO:0007669"/>
    <property type="project" value="UniProtKB-UniPathway"/>
</dbReference>
<evidence type="ECO:0000256" key="7">
    <source>
        <dbReference type="ARBA" id="ARBA00038345"/>
    </source>
</evidence>
<evidence type="ECO:0000256" key="2">
    <source>
        <dbReference type="ARBA" id="ARBA00013255"/>
    </source>
</evidence>
<dbReference type="InterPro" id="IPR020560">
    <property type="entry name" value="PRibGlycinamide_synth_C-dom"/>
</dbReference>
<evidence type="ECO:0000256" key="6">
    <source>
        <dbReference type="ARBA" id="ARBA00022840"/>
    </source>
</evidence>
<dbReference type="InterPro" id="IPR011761">
    <property type="entry name" value="ATP-grasp"/>
</dbReference>
<proteinExistence type="inferred from homology"/>
<dbReference type="Gene3D" id="3.30.470.20">
    <property type="entry name" value="ATP-grasp fold, B domain"/>
    <property type="match status" value="1"/>
</dbReference>
<keyword evidence="4 10" id="KW-0547">Nucleotide-binding</keyword>
<dbReference type="UniPathway" id="UPA00074">
    <property type="reaction ID" value="UER00125"/>
</dbReference>
<evidence type="ECO:0000259" key="11">
    <source>
        <dbReference type="PROSITE" id="PS50975"/>
    </source>
</evidence>
<evidence type="ECO:0000256" key="9">
    <source>
        <dbReference type="ARBA" id="ARBA00042864"/>
    </source>
</evidence>
<comment type="caution">
    <text evidence="12">The sequence shown here is derived from an EMBL/GenBank/DDBJ whole genome shotgun (WGS) entry which is preliminary data.</text>
</comment>
<dbReference type="Gene3D" id="3.90.600.10">
    <property type="entry name" value="Phosphoribosylglycinamide synthetase, C-terminal domain"/>
    <property type="match status" value="1"/>
</dbReference>
<keyword evidence="5" id="KW-0658">Purine biosynthesis</keyword>
<name>A0A081D7B7_NONUL</name>
<dbReference type="PANTHER" id="PTHR43472">
    <property type="entry name" value="PHOSPHORIBOSYLAMINE--GLYCINE LIGASE"/>
    <property type="match status" value="1"/>
</dbReference>
<keyword evidence="3 12" id="KW-0436">Ligase</keyword>
<dbReference type="Pfam" id="PF02843">
    <property type="entry name" value="GARS_C"/>
    <property type="match status" value="1"/>
</dbReference>
<dbReference type="InterPro" id="IPR013815">
    <property type="entry name" value="ATP_grasp_subdomain_1"/>
</dbReference>
<evidence type="ECO:0000313" key="14">
    <source>
        <dbReference type="Proteomes" id="UP000028980"/>
    </source>
</evidence>
<dbReference type="InterPro" id="IPR020561">
    <property type="entry name" value="PRibGlycinamid_synth_ATP-grasp"/>
</dbReference>
<dbReference type="GO" id="GO:0004637">
    <property type="term" value="F:phosphoribosylamine-glycine ligase activity"/>
    <property type="evidence" value="ECO:0007669"/>
    <property type="project" value="UniProtKB-EC"/>
</dbReference>
<dbReference type="GO" id="GO:0009113">
    <property type="term" value="P:purine nucleobase biosynthetic process"/>
    <property type="evidence" value="ECO:0007669"/>
    <property type="project" value="InterPro"/>
</dbReference>
<evidence type="ECO:0000256" key="10">
    <source>
        <dbReference type="PROSITE-ProRule" id="PRU00409"/>
    </source>
</evidence>
<dbReference type="GO" id="GO:0046872">
    <property type="term" value="F:metal ion binding"/>
    <property type="evidence" value="ECO:0007669"/>
    <property type="project" value="InterPro"/>
</dbReference>
<dbReference type="SMART" id="SM01209">
    <property type="entry name" value="GARS_A"/>
    <property type="match status" value="1"/>
</dbReference>
<accession>A0A081D7B7</accession>
<gene>
    <name evidence="13" type="ORF">JCM19275_2829</name>
    <name evidence="12" type="ORF">JCM19296_391</name>
</gene>
<dbReference type="Pfam" id="PF01071">
    <property type="entry name" value="GARS_A"/>
    <property type="match status" value="1"/>
</dbReference>
<dbReference type="EMBL" id="BBNT01000001">
    <property type="protein sequence ID" value="GAL73982.1"/>
    <property type="molecule type" value="Genomic_DNA"/>
</dbReference>
<dbReference type="AlphaFoldDB" id="A0A081D7B7"/>
<dbReference type="SUPFAM" id="SSF56059">
    <property type="entry name" value="Glutathione synthetase ATP-binding domain-like"/>
    <property type="match status" value="1"/>
</dbReference>
<comment type="similarity">
    <text evidence="7">Belongs to the GARS family.</text>
</comment>
<feature type="domain" description="ATP-grasp" evidence="11">
    <location>
        <begin position="27"/>
        <end position="161"/>
    </location>
</feature>
<organism evidence="12 14">
    <name type="scientific">Nonlabens ulvanivorans</name>
    <name type="common">Persicivirga ulvanivorans</name>
    <dbReference type="NCBI Taxonomy" id="906888"/>
    <lineage>
        <taxon>Bacteria</taxon>
        <taxon>Pseudomonadati</taxon>
        <taxon>Bacteroidota</taxon>
        <taxon>Flavobacteriia</taxon>
        <taxon>Flavobacteriales</taxon>
        <taxon>Flavobacteriaceae</taxon>
        <taxon>Nonlabens</taxon>
    </lineage>
</organism>
<evidence type="ECO:0000256" key="3">
    <source>
        <dbReference type="ARBA" id="ARBA00022598"/>
    </source>
</evidence>
<dbReference type="InterPro" id="IPR000115">
    <property type="entry name" value="PRibGlycinamide_synth"/>
</dbReference>
<keyword evidence="6 10" id="KW-0067">ATP-binding</keyword>
<dbReference type="Proteomes" id="UP000028980">
    <property type="component" value="Unassembled WGS sequence"/>
</dbReference>
<dbReference type="NCBIfam" id="TIGR00877">
    <property type="entry name" value="purD"/>
    <property type="match status" value="1"/>
</dbReference>
<dbReference type="Proteomes" id="UP000029647">
    <property type="component" value="Unassembled WGS sequence"/>
</dbReference>
<dbReference type="PANTHER" id="PTHR43472:SF1">
    <property type="entry name" value="PHOSPHORIBOSYLAMINE--GLYCINE LIGASE, CHLOROPLASTIC"/>
    <property type="match status" value="1"/>
</dbReference>
<dbReference type="Gene3D" id="3.30.1490.20">
    <property type="entry name" value="ATP-grasp fold, A domain"/>
    <property type="match status" value="1"/>
</dbReference>
<dbReference type="GO" id="GO:0005524">
    <property type="term" value="F:ATP binding"/>
    <property type="evidence" value="ECO:0007669"/>
    <property type="project" value="UniProtKB-UniRule"/>
</dbReference>
<evidence type="ECO:0000256" key="4">
    <source>
        <dbReference type="ARBA" id="ARBA00022741"/>
    </source>
</evidence>
<dbReference type="SMART" id="SM01210">
    <property type="entry name" value="GARS_C"/>
    <property type="match status" value="1"/>
</dbReference>
<comment type="pathway">
    <text evidence="1">Purine metabolism; IMP biosynthesis via de novo pathway; N(1)-(5-phospho-D-ribosyl)glycinamide from 5-phospho-alpha-D-ribose 1-diphosphate: step 2/2.</text>
</comment>
<evidence type="ECO:0000256" key="8">
    <source>
        <dbReference type="ARBA" id="ARBA00042242"/>
    </source>
</evidence>
<dbReference type="FunFam" id="3.90.600.10:FF:000001">
    <property type="entry name" value="Trifunctional purine biosynthetic protein adenosine-3"/>
    <property type="match status" value="1"/>
</dbReference>
<dbReference type="PROSITE" id="PS50975">
    <property type="entry name" value="ATP_GRASP"/>
    <property type="match status" value="1"/>
</dbReference>
<evidence type="ECO:0000313" key="12">
    <source>
        <dbReference type="EMBL" id="GAK74813.1"/>
    </source>
</evidence>
<dbReference type="EC" id="6.3.4.13" evidence="2"/>
<dbReference type="SUPFAM" id="SSF51246">
    <property type="entry name" value="Rudiment single hybrid motif"/>
    <property type="match status" value="1"/>
</dbReference>